<dbReference type="AlphaFoldDB" id="A0A382R3K5"/>
<protein>
    <submittedName>
        <fullName evidence="1">Uncharacterized protein</fullName>
    </submittedName>
</protein>
<name>A0A382R3K5_9ZZZZ</name>
<feature type="non-terminal residue" evidence="1">
    <location>
        <position position="325"/>
    </location>
</feature>
<evidence type="ECO:0000313" key="1">
    <source>
        <dbReference type="EMBL" id="SVC92303.1"/>
    </source>
</evidence>
<dbReference type="EMBL" id="UINC01118878">
    <property type="protein sequence ID" value="SVC92303.1"/>
    <property type="molecule type" value="Genomic_DNA"/>
</dbReference>
<reference evidence="1" key="1">
    <citation type="submission" date="2018-05" db="EMBL/GenBank/DDBJ databases">
        <authorList>
            <person name="Lanie J.A."/>
            <person name="Ng W.-L."/>
            <person name="Kazmierczak K.M."/>
            <person name="Andrzejewski T.M."/>
            <person name="Davidsen T.M."/>
            <person name="Wayne K.J."/>
            <person name="Tettelin H."/>
            <person name="Glass J.I."/>
            <person name="Rusch D."/>
            <person name="Podicherti R."/>
            <person name="Tsui H.-C.T."/>
            <person name="Winkler M.E."/>
        </authorList>
    </citation>
    <scope>NUCLEOTIDE SEQUENCE</scope>
</reference>
<proteinExistence type="predicted"/>
<accession>A0A382R3K5</accession>
<feature type="non-terminal residue" evidence="1">
    <location>
        <position position="1"/>
    </location>
</feature>
<organism evidence="1">
    <name type="scientific">marine metagenome</name>
    <dbReference type="NCBI Taxonomy" id="408172"/>
    <lineage>
        <taxon>unclassified sequences</taxon>
        <taxon>metagenomes</taxon>
        <taxon>ecological metagenomes</taxon>
    </lineage>
</organism>
<gene>
    <name evidence="1" type="ORF">METZ01_LOCUS345157</name>
</gene>
<sequence>GKTLTLGSTYTDLTIENSAPTEGGSAGTFQMQGADLTWTGVTAFSAAKVYSAGGTLTLASGSSLSSTGLIDLSNGSTLVLNGAFGQSGGELTAANATLETAGDFSKTGGTLTSNNATFKLNGNVTASSNTPLSFKALTLNNNVLSFGAQTDNLTLTEELTLNDPNGRIEQGSTALQLNGGVSIDSGGVLRLTDVLNTGSSKVKLNGGLLAIDNDTTLASSILHLAASTIEIAQTKTLTYEGASIEIGASALSIIGGGNFTNTNPLELDHGQSQLNLSGIFANYIRTDSNSLGISVDNSSTVNDFSVEHVTPVSISPNQSFNGLIE</sequence>